<feature type="transmembrane region" description="Helical" evidence="2">
    <location>
        <begin position="49"/>
        <end position="68"/>
    </location>
</feature>
<reference evidence="3" key="1">
    <citation type="journal article" date="2014" name="Int. J. Syst. Evol. Microbiol.">
        <title>Complete genome sequence of Corynebacterium casei LMG S-19264T (=DSM 44701T), isolated from a smear-ripened cheese.</title>
        <authorList>
            <consortium name="US DOE Joint Genome Institute (JGI-PGF)"/>
            <person name="Walter F."/>
            <person name="Albersmeier A."/>
            <person name="Kalinowski J."/>
            <person name="Ruckert C."/>
        </authorList>
    </citation>
    <scope>NUCLEOTIDE SEQUENCE</scope>
    <source>
        <strain evidence="3">JCM 3302</strain>
    </source>
</reference>
<dbReference type="AlphaFoldDB" id="A0A919AKS2"/>
<evidence type="ECO:0000313" key="3">
    <source>
        <dbReference type="EMBL" id="GHF14209.1"/>
    </source>
</evidence>
<name>A0A919AKS2_9ACTN</name>
<evidence type="ECO:0000256" key="1">
    <source>
        <dbReference type="SAM" id="MobiDB-lite"/>
    </source>
</evidence>
<feature type="transmembrane region" description="Helical" evidence="2">
    <location>
        <begin position="80"/>
        <end position="98"/>
    </location>
</feature>
<keyword evidence="2" id="KW-1133">Transmembrane helix</keyword>
<protein>
    <submittedName>
        <fullName evidence="3">Uncharacterized protein</fullName>
    </submittedName>
</protein>
<comment type="caution">
    <text evidence="3">The sequence shown here is derived from an EMBL/GenBank/DDBJ whole genome shotgun (WGS) entry which is preliminary data.</text>
</comment>
<gene>
    <name evidence="3" type="ORF">GCM10014715_82060</name>
</gene>
<keyword evidence="2" id="KW-0812">Transmembrane</keyword>
<feature type="region of interest" description="Disordered" evidence="1">
    <location>
        <begin position="117"/>
        <end position="160"/>
    </location>
</feature>
<dbReference type="EMBL" id="BNBC01000067">
    <property type="protein sequence ID" value="GHF14209.1"/>
    <property type="molecule type" value="Genomic_DNA"/>
</dbReference>
<keyword evidence="4" id="KW-1185">Reference proteome</keyword>
<keyword evidence="2" id="KW-0472">Membrane</keyword>
<sequence>MLAVAAISARSVAPAGFGLDSLIEIGDSAVVIRELSGTGEDPQRRALKLIGVGVGLLTVYLLVQSTWVPAAGFRPHHSPLGIGWTAVTAAVLSALAAGKARPPGTCWSATRCARSRRSSATTDSRDQVVAGPAGRPVRRSVDGSCRVTSSRGSCRRVPTG</sequence>
<dbReference type="Proteomes" id="UP000641386">
    <property type="component" value="Unassembled WGS sequence"/>
</dbReference>
<accession>A0A919AKS2</accession>
<evidence type="ECO:0000256" key="2">
    <source>
        <dbReference type="SAM" id="Phobius"/>
    </source>
</evidence>
<organism evidence="3 4">
    <name type="scientific">Streptomyces spiralis</name>
    <dbReference type="NCBI Taxonomy" id="66376"/>
    <lineage>
        <taxon>Bacteria</taxon>
        <taxon>Bacillati</taxon>
        <taxon>Actinomycetota</taxon>
        <taxon>Actinomycetes</taxon>
        <taxon>Kitasatosporales</taxon>
        <taxon>Streptomycetaceae</taxon>
        <taxon>Streptomyces</taxon>
    </lineage>
</organism>
<proteinExistence type="predicted"/>
<reference evidence="3" key="2">
    <citation type="submission" date="2020-09" db="EMBL/GenBank/DDBJ databases">
        <authorList>
            <person name="Sun Q."/>
            <person name="Ohkuma M."/>
        </authorList>
    </citation>
    <scope>NUCLEOTIDE SEQUENCE</scope>
    <source>
        <strain evidence="3">JCM 3302</strain>
    </source>
</reference>
<evidence type="ECO:0000313" key="4">
    <source>
        <dbReference type="Proteomes" id="UP000641386"/>
    </source>
</evidence>